<evidence type="ECO:0000256" key="9">
    <source>
        <dbReference type="HAMAP-Rule" id="MF_00161"/>
    </source>
</evidence>
<dbReference type="PANTHER" id="PTHR33695:SF1">
    <property type="entry name" value="LIPOPROTEIN SIGNAL PEPTIDASE"/>
    <property type="match status" value="1"/>
</dbReference>
<feature type="transmembrane region" description="Helical" evidence="9">
    <location>
        <begin position="17"/>
        <end position="35"/>
    </location>
</feature>
<keyword evidence="3 9" id="KW-0645">Protease</keyword>
<organism evidence="11 12">
    <name type="scientific">Neptunomonas marina</name>
    <dbReference type="NCBI Taxonomy" id="1815562"/>
    <lineage>
        <taxon>Bacteria</taxon>
        <taxon>Pseudomonadati</taxon>
        <taxon>Pseudomonadota</taxon>
        <taxon>Gammaproteobacteria</taxon>
        <taxon>Oceanospirillales</taxon>
        <taxon>Oceanospirillaceae</taxon>
        <taxon>Neptunomonas</taxon>
    </lineage>
</organism>
<evidence type="ECO:0000256" key="4">
    <source>
        <dbReference type="ARBA" id="ARBA00022692"/>
    </source>
</evidence>
<comment type="catalytic activity">
    <reaction evidence="9">
        <text>Release of signal peptides from bacterial membrane prolipoproteins. Hydrolyzes -Xaa-Yaa-Zaa-|-(S,diacylglyceryl)Cys-, in which Xaa is hydrophobic (preferably Leu), and Yaa (Ala or Ser) and Zaa (Gly or Ala) have small, neutral side chains.</text>
        <dbReference type="EC" id="3.4.23.36"/>
    </reaction>
</comment>
<feature type="transmembrane region" description="Helical" evidence="9">
    <location>
        <begin position="99"/>
        <end position="118"/>
    </location>
</feature>
<proteinExistence type="inferred from homology"/>
<evidence type="ECO:0000256" key="1">
    <source>
        <dbReference type="ARBA" id="ARBA00006139"/>
    </source>
</evidence>
<keyword evidence="11" id="KW-0449">Lipoprotein</keyword>
<comment type="function">
    <text evidence="9">This protein specifically catalyzes the removal of signal peptides from prolipoproteins.</text>
</comment>
<feature type="transmembrane region" description="Helical" evidence="9">
    <location>
        <begin position="138"/>
        <end position="163"/>
    </location>
</feature>
<evidence type="ECO:0000313" key="12">
    <source>
        <dbReference type="Proteomes" id="UP000282818"/>
    </source>
</evidence>
<evidence type="ECO:0000256" key="6">
    <source>
        <dbReference type="ARBA" id="ARBA00022801"/>
    </source>
</evidence>
<comment type="caution">
    <text evidence="11">The sequence shown here is derived from an EMBL/GenBank/DDBJ whole genome shotgun (WGS) entry which is preliminary data.</text>
</comment>
<keyword evidence="2 9" id="KW-1003">Cell membrane</keyword>
<keyword evidence="8 9" id="KW-0472">Membrane</keyword>
<reference evidence="11 12" key="1">
    <citation type="submission" date="2019-01" db="EMBL/GenBank/DDBJ databases">
        <authorList>
            <person name="Chen W.-M."/>
        </authorList>
    </citation>
    <scope>NUCLEOTIDE SEQUENCE [LARGE SCALE GENOMIC DNA]</scope>
    <source>
        <strain evidence="11 12">HPM-16</strain>
    </source>
</reference>
<sequence>MGASANEWEGAVGSLKWLWLTAFIVVADLVSKDYAQQVLSYGVPNPVFTGLDMTLLYNTGAAFSFLAGEEGWQRWFFIVIAIVVSTVLLVWLKRTEPRQWWLATGLALILGGALGNLHDRVYLGYVVDFISVYYDVHYFPAFNIADIAITVGTVLMIIDMIFFESEADERT</sequence>
<keyword evidence="12" id="KW-1185">Reference proteome</keyword>
<evidence type="ECO:0000256" key="2">
    <source>
        <dbReference type="ARBA" id="ARBA00022475"/>
    </source>
</evidence>
<dbReference type="AlphaFoldDB" id="A0A437Q5X2"/>
<dbReference type="PANTHER" id="PTHR33695">
    <property type="entry name" value="LIPOPROTEIN SIGNAL PEPTIDASE"/>
    <property type="match status" value="1"/>
</dbReference>
<name>A0A437Q5X2_9GAMM</name>
<comment type="subcellular location">
    <subcellularLocation>
        <location evidence="9">Cell membrane</location>
        <topology evidence="9">Multi-pass membrane protein</topology>
    </subcellularLocation>
</comment>
<dbReference type="GO" id="GO:0006508">
    <property type="term" value="P:proteolysis"/>
    <property type="evidence" value="ECO:0007669"/>
    <property type="project" value="UniProtKB-KW"/>
</dbReference>
<protein>
    <recommendedName>
        <fullName evidence="9">Lipoprotein signal peptidase</fullName>
        <ecNumber evidence="9">3.4.23.36</ecNumber>
    </recommendedName>
    <alternativeName>
        <fullName evidence="9">Prolipoprotein signal peptidase</fullName>
    </alternativeName>
    <alternativeName>
        <fullName evidence="9">Signal peptidase II</fullName>
        <shortName evidence="9">SPase II</shortName>
    </alternativeName>
</protein>
<dbReference type="Pfam" id="PF01252">
    <property type="entry name" value="Peptidase_A8"/>
    <property type="match status" value="1"/>
</dbReference>
<evidence type="ECO:0000256" key="8">
    <source>
        <dbReference type="ARBA" id="ARBA00023136"/>
    </source>
</evidence>
<keyword evidence="7 9" id="KW-1133">Transmembrane helix</keyword>
<feature type="active site" evidence="9">
    <location>
        <position position="128"/>
    </location>
</feature>
<dbReference type="EMBL" id="SACQ01000007">
    <property type="protein sequence ID" value="RVU29856.1"/>
    <property type="molecule type" value="Genomic_DNA"/>
</dbReference>
<comment type="similarity">
    <text evidence="1 9 10">Belongs to the peptidase A8 family.</text>
</comment>
<dbReference type="UniPathway" id="UPA00665"/>
<evidence type="ECO:0000313" key="11">
    <source>
        <dbReference type="EMBL" id="RVU29856.1"/>
    </source>
</evidence>
<evidence type="ECO:0000256" key="10">
    <source>
        <dbReference type="RuleBase" id="RU004181"/>
    </source>
</evidence>
<evidence type="ECO:0000256" key="7">
    <source>
        <dbReference type="ARBA" id="ARBA00022989"/>
    </source>
</evidence>
<dbReference type="GO" id="GO:0005886">
    <property type="term" value="C:plasma membrane"/>
    <property type="evidence" value="ECO:0007669"/>
    <property type="project" value="UniProtKB-SubCell"/>
</dbReference>
<dbReference type="GO" id="GO:0004190">
    <property type="term" value="F:aspartic-type endopeptidase activity"/>
    <property type="evidence" value="ECO:0007669"/>
    <property type="project" value="UniProtKB-UniRule"/>
</dbReference>
<dbReference type="HAMAP" id="MF_00161">
    <property type="entry name" value="LspA"/>
    <property type="match status" value="1"/>
</dbReference>
<keyword evidence="4 9" id="KW-0812">Transmembrane</keyword>
<comment type="pathway">
    <text evidence="9">Protein modification; lipoprotein biosynthesis (signal peptide cleavage).</text>
</comment>
<evidence type="ECO:0000256" key="5">
    <source>
        <dbReference type="ARBA" id="ARBA00022750"/>
    </source>
</evidence>
<evidence type="ECO:0000256" key="3">
    <source>
        <dbReference type="ARBA" id="ARBA00022670"/>
    </source>
</evidence>
<feature type="transmembrane region" description="Helical" evidence="9">
    <location>
        <begin position="72"/>
        <end position="92"/>
    </location>
</feature>
<dbReference type="NCBIfam" id="TIGR00077">
    <property type="entry name" value="lspA"/>
    <property type="match status" value="1"/>
</dbReference>
<keyword evidence="6 9" id="KW-0378">Hydrolase</keyword>
<dbReference type="PRINTS" id="PR00781">
    <property type="entry name" value="LIPOSIGPTASE"/>
</dbReference>
<dbReference type="InterPro" id="IPR001872">
    <property type="entry name" value="Peptidase_A8"/>
</dbReference>
<feature type="active site" evidence="9">
    <location>
        <position position="146"/>
    </location>
</feature>
<gene>
    <name evidence="9" type="primary">lspA</name>
    <name evidence="11" type="ORF">EOE65_15035</name>
</gene>
<dbReference type="Proteomes" id="UP000282818">
    <property type="component" value="Unassembled WGS sequence"/>
</dbReference>
<dbReference type="EC" id="3.4.23.36" evidence="9"/>
<keyword evidence="5 9" id="KW-0064">Aspartyl protease</keyword>
<feature type="transmembrane region" description="Helical" evidence="9">
    <location>
        <begin position="47"/>
        <end position="66"/>
    </location>
</feature>
<accession>A0A437Q5X2</accession>